<dbReference type="AlphaFoldDB" id="A0AAD7C8D0"/>
<feature type="region of interest" description="Disordered" evidence="1">
    <location>
        <begin position="198"/>
        <end position="240"/>
    </location>
</feature>
<proteinExistence type="predicted"/>
<feature type="domain" description="Ribonuclease H1 N-terminal" evidence="2">
    <location>
        <begin position="294"/>
        <end position="335"/>
    </location>
</feature>
<feature type="compositionally biased region" description="Low complexity" evidence="1">
    <location>
        <begin position="206"/>
        <end position="234"/>
    </location>
</feature>
<accession>A0AAD7C8D0</accession>
<dbReference type="InterPro" id="IPR011320">
    <property type="entry name" value="RNase_H1_N"/>
</dbReference>
<dbReference type="InterPro" id="IPR009027">
    <property type="entry name" value="Ribosomal_bL9/RNase_H1_N"/>
</dbReference>
<organism evidence="3 4">
    <name type="scientific">Roridomyces roridus</name>
    <dbReference type="NCBI Taxonomy" id="1738132"/>
    <lineage>
        <taxon>Eukaryota</taxon>
        <taxon>Fungi</taxon>
        <taxon>Dikarya</taxon>
        <taxon>Basidiomycota</taxon>
        <taxon>Agaricomycotina</taxon>
        <taxon>Agaricomycetes</taxon>
        <taxon>Agaricomycetidae</taxon>
        <taxon>Agaricales</taxon>
        <taxon>Marasmiineae</taxon>
        <taxon>Mycenaceae</taxon>
        <taxon>Roridomyces</taxon>
    </lineage>
</organism>
<gene>
    <name evidence="3" type="ORF">FB45DRAFT_1022414</name>
</gene>
<keyword evidence="4" id="KW-1185">Reference proteome</keyword>
<evidence type="ECO:0000256" key="1">
    <source>
        <dbReference type="SAM" id="MobiDB-lite"/>
    </source>
</evidence>
<comment type="caution">
    <text evidence="3">The sequence shown here is derived from an EMBL/GenBank/DDBJ whole genome shotgun (WGS) entry which is preliminary data.</text>
</comment>
<dbReference type="Proteomes" id="UP001221142">
    <property type="component" value="Unassembled WGS sequence"/>
</dbReference>
<reference evidence="3" key="1">
    <citation type="submission" date="2023-03" db="EMBL/GenBank/DDBJ databases">
        <title>Massive genome expansion in bonnet fungi (Mycena s.s.) driven by repeated elements and novel gene families across ecological guilds.</title>
        <authorList>
            <consortium name="Lawrence Berkeley National Laboratory"/>
            <person name="Harder C.B."/>
            <person name="Miyauchi S."/>
            <person name="Viragh M."/>
            <person name="Kuo A."/>
            <person name="Thoen E."/>
            <person name="Andreopoulos B."/>
            <person name="Lu D."/>
            <person name="Skrede I."/>
            <person name="Drula E."/>
            <person name="Henrissat B."/>
            <person name="Morin E."/>
            <person name="Kohler A."/>
            <person name="Barry K."/>
            <person name="LaButti K."/>
            <person name="Morin E."/>
            <person name="Salamov A."/>
            <person name="Lipzen A."/>
            <person name="Mereny Z."/>
            <person name="Hegedus B."/>
            <person name="Baldrian P."/>
            <person name="Stursova M."/>
            <person name="Weitz H."/>
            <person name="Taylor A."/>
            <person name="Grigoriev I.V."/>
            <person name="Nagy L.G."/>
            <person name="Martin F."/>
            <person name="Kauserud H."/>
        </authorList>
    </citation>
    <scope>NUCLEOTIDE SEQUENCE</scope>
    <source>
        <strain evidence="3">9284</strain>
    </source>
</reference>
<protein>
    <recommendedName>
        <fullName evidence="2">Ribonuclease H1 N-terminal domain-containing protein</fullName>
    </recommendedName>
</protein>
<evidence type="ECO:0000313" key="4">
    <source>
        <dbReference type="Proteomes" id="UP001221142"/>
    </source>
</evidence>
<dbReference type="Pfam" id="PF01693">
    <property type="entry name" value="Cauli_VI"/>
    <property type="match status" value="2"/>
</dbReference>
<dbReference type="InterPro" id="IPR037056">
    <property type="entry name" value="RNase_H1_N_sf"/>
</dbReference>
<evidence type="ECO:0000313" key="3">
    <source>
        <dbReference type="EMBL" id="KAJ7641677.1"/>
    </source>
</evidence>
<sequence length="441" mass="47789">MSTNHQPEPPVNQGVGERMGLIYPSYIANKGLVCLDIRNGLPPTFANNPHILQGLFDPDPTNCKHCLKPLLRHEALGLDIAFTVITGCTHADTLRPDANKAVAAMLRPADKHKTCHGSVLVVKHAHSPDARISNRDLPLLDIVESDIPHLDELVRRVRLSFATYDPSPSIDRPVQRSATSVDDMDALLALLSLEDSSPARPTPVLASTASPPRSSANSPPAYSSLGALPASPRRQTPPPPAYIVPTLYQYSPSRHDPPRITPDWSQAGHAVQTGHGGFVRALHSSKKSKGKVNVYVVFRGRTTGVMNTWSEVRQATDGFRFALHQGYCSRPAAVAAFQYAQNRGWTSTTTTWTAIPIARAAVPHPIADATSPLPAALPPRDTGESWYVVHAGIHPGIFPTYLESALNTLGIDGALHEKYETFPEAQARFAGAQLRGEVTYL</sequence>
<feature type="domain" description="Ribonuclease H1 N-terminal" evidence="2">
    <location>
        <begin position="386"/>
        <end position="427"/>
    </location>
</feature>
<name>A0AAD7C8D0_9AGAR</name>
<dbReference type="SUPFAM" id="SSF55658">
    <property type="entry name" value="L9 N-domain-like"/>
    <property type="match status" value="2"/>
</dbReference>
<evidence type="ECO:0000259" key="2">
    <source>
        <dbReference type="Pfam" id="PF01693"/>
    </source>
</evidence>
<dbReference type="EMBL" id="JARKIF010000004">
    <property type="protein sequence ID" value="KAJ7641677.1"/>
    <property type="molecule type" value="Genomic_DNA"/>
</dbReference>
<dbReference type="Gene3D" id="3.40.970.10">
    <property type="entry name" value="Ribonuclease H1, N-terminal domain"/>
    <property type="match status" value="1"/>
</dbReference>